<dbReference type="GO" id="GO:0005743">
    <property type="term" value="C:mitochondrial inner membrane"/>
    <property type="evidence" value="ECO:0007669"/>
    <property type="project" value="TreeGrafter"/>
</dbReference>
<accession>A0A5C7H014</accession>
<feature type="signal peptide" evidence="2">
    <location>
        <begin position="1"/>
        <end position="26"/>
    </location>
</feature>
<dbReference type="Pfam" id="PF03109">
    <property type="entry name" value="ABC1"/>
    <property type="match status" value="1"/>
</dbReference>
<dbReference type="PANTHER" id="PTHR43173:SF19">
    <property type="entry name" value="AARF DOMAIN-CONTAINING PROTEIN KINASE 1"/>
    <property type="match status" value="1"/>
</dbReference>
<dbReference type="InterPro" id="IPR051130">
    <property type="entry name" value="Mito_struct-func_regulator"/>
</dbReference>
<dbReference type="EMBL" id="VAHF01000012">
    <property type="protein sequence ID" value="TXG50129.1"/>
    <property type="molecule type" value="Genomic_DNA"/>
</dbReference>
<dbReference type="InterPro" id="IPR004147">
    <property type="entry name" value="ABC1_dom"/>
</dbReference>
<organism evidence="4 5">
    <name type="scientific">Acer yangbiense</name>
    <dbReference type="NCBI Taxonomy" id="1000413"/>
    <lineage>
        <taxon>Eukaryota</taxon>
        <taxon>Viridiplantae</taxon>
        <taxon>Streptophyta</taxon>
        <taxon>Embryophyta</taxon>
        <taxon>Tracheophyta</taxon>
        <taxon>Spermatophyta</taxon>
        <taxon>Magnoliopsida</taxon>
        <taxon>eudicotyledons</taxon>
        <taxon>Gunneridae</taxon>
        <taxon>Pentapetalae</taxon>
        <taxon>rosids</taxon>
        <taxon>malvids</taxon>
        <taxon>Sapindales</taxon>
        <taxon>Sapindaceae</taxon>
        <taxon>Hippocastanoideae</taxon>
        <taxon>Acereae</taxon>
        <taxon>Acer</taxon>
    </lineage>
</organism>
<name>A0A5C7H014_9ROSI</name>
<dbReference type="SUPFAM" id="SSF56112">
    <property type="entry name" value="Protein kinase-like (PK-like)"/>
    <property type="match status" value="1"/>
</dbReference>
<dbReference type="CDD" id="cd13969">
    <property type="entry name" value="ADCK1-like"/>
    <property type="match status" value="1"/>
</dbReference>
<evidence type="ECO:0000313" key="5">
    <source>
        <dbReference type="Proteomes" id="UP000323000"/>
    </source>
</evidence>
<comment type="caution">
    <text evidence="4">The sequence shown here is derived from an EMBL/GenBank/DDBJ whole genome shotgun (WGS) entry which is preliminary data.</text>
</comment>
<dbReference type="PANTHER" id="PTHR43173">
    <property type="entry name" value="ABC1 FAMILY PROTEIN"/>
    <property type="match status" value="1"/>
</dbReference>
<evidence type="ECO:0000256" key="2">
    <source>
        <dbReference type="SAM" id="SignalP"/>
    </source>
</evidence>
<proteinExistence type="inferred from homology"/>
<dbReference type="AlphaFoldDB" id="A0A5C7H014"/>
<dbReference type="OrthoDB" id="427480at2759"/>
<feature type="domain" description="ABC1 atypical kinase-like" evidence="3">
    <location>
        <begin position="157"/>
        <end position="425"/>
    </location>
</feature>
<dbReference type="Proteomes" id="UP000323000">
    <property type="component" value="Chromosome 12"/>
</dbReference>
<keyword evidence="5" id="KW-1185">Reference proteome</keyword>
<keyword evidence="2" id="KW-0732">Signal</keyword>
<protein>
    <recommendedName>
        <fullName evidence="3">ABC1 atypical kinase-like domain-containing protein</fullName>
    </recommendedName>
</protein>
<reference evidence="5" key="1">
    <citation type="journal article" date="2019" name="Gigascience">
        <title>De novo genome assembly of the endangered Acer yangbiense, a plant species with extremely small populations endemic to Yunnan Province, China.</title>
        <authorList>
            <person name="Yang J."/>
            <person name="Wariss H.M."/>
            <person name="Tao L."/>
            <person name="Zhang R."/>
            <person name="Yun Q."/>
            <person name="Hollingsworth P."/>
            <person name="Dao Z."/>
            <person name="Luo G."/>
            <person name="Guo H."/>
            <person name="Ma Y."/>
            <person name="Sun W."/>
        </authorList>
    </citation>
    <scope>NUCLEOTIDE SEQUENCE [LARGE SCALE GENOMIC DNA]</scope>
    <source>
        <strain evidence="5">cv. Malutang</strain>
    </source>
</reference>
<evidence type="ECO:0000259" key="3">
    <source>
        <dbReference type="Pfam" id="PF03109"/>
    </source>
</evidence>
<comment type="similarity">
    <text evidence="1">Belongs to the protein kinase superfamily. ADCK protein kinase family.</text>
</comment>
<dbReference type="GO" id="GO:0055088">
    <property type="term" value="P:lipid homeostasis"/>
    <property type="evidence" value="ECO:0007669"/>
    <property type="project" value="TreeGrafter"/>
</dbReference>
<dbReference type="GO" id="GO:0007005">
    <property type="term" value="P:mitochondrion organization"/>
    <property type="evidence" value="ECO:0007669"/>
    <property type="project" value="TreeGrafter"/>
</dbReference>
<feature type="chain" id="PRO_5022913325" description="ABC1 atypical kinase-like domain-containing protein" evidence="2">
    <location>
        <begin position="27"/>
        <end position="576"/>
    </location>
</feature>
<gene>
    <name evidence="4" type="ORF">EZV62_026004</name>
</gene>
<sequence>MATRTLWRTRAKLAVAATALCSGAAAAVISSSEDPAMALKLCSTVPVRLYRNSVTAASVAFAVKEAIIAKAVNTANYGTRLVFMYRYLTYYEYSLWGLPEGSTERLRVKHEVHLRSARKLQELCFKNGGIYIKLGQHIGQLEYLVPEEYVQTMRESMLNKCPVSSYDQVCEVFKKELGETPDKIFNEFDPVPIASASLAQVHVARTHDGQKVAVKVQHTHMTDTAAADHATVELIVNTLHWFFPSFDYRWLVDEMRESLPKASCFNSTHGFELDFLLEAKNSVKVLDNFRKLSPHIANYLYAPKVYWNVSTSKLLTMEFIDGAQVNDVKTIKKLGIRPDEVAKLVSQAFAEMMFKHGFVHCDPHAANLLVRPLPFGKRSLLGKREPQLILLDHGLYKELDFTTRFNYASLWKALIFADANAIKENSIKLGAGEDLYALFAGILTMRPWNRVIDPAADHLVIKGTDGDRSEIQMYASQYFSQISELLRRLPRVILLMLKTNDCLRSVTNALGSSPETFLIIGKVSSKAVIEAKLSQNKSFFRYLSVWFEELCLEARLFSIQIFLWFLQMRKALTWST</sequence>
<evidence type="ECO:0000313" key="4">
    <source>
        <dbReference type="EMBL" id="TXG50129.1"/>
    </source>
</evidence>
<evidence type="ECO:0000256" key="1">
    <source>
        <dbReference type="ARBA" id="ARBA00009670"/>
    </source>
</evidence>
<dbReference type="InterPro" id="IPR045307">
    <property type="entry name" value="ADCK1_dom"/>
</dbReference>
<dbReference type="InterPro" id="IPR011009">
    <property type="entry name" value="Kinase-like_dom_sf"/>
</dbReference>